<dbReference type="PANTHER" id="PTHR31190:SF44">
    <property type="entry name" value="ETHYLENE-RESPONSIVE TRANSCRIPTION FACTOR 1"/>
    <property type="match status" value="1"/>
</dbReference>
<comment type="caution">
    <text evidence="8">The sequence shown here is derived from an EMBL/GenBank/DDBJ whole genome shotgun (WGS) entry which is preliminary data.</text>
</comment>
<evidence type="ECO:0000313" key="9">
    <source>
        <dbReference type="Proteomes" id="UP000734854"/>
    </source>
</evidence>
<gene>
    <name evidence="8" type="ORF">ZIOFF_071760</name>
</gene>
<evidence type="ECO:0000259" key="7">
    <source>
        <dbReference type="PROSITE" id="PS51032"/>
    </source>
</evidence>
<dbReference type="Proteomes" id="UP000734854">
    <property type="component" value="Unassembled WGS sequence"/>
</dbReference>
<keyword evidence="4" id="KW-0804">Transcription</keyword>
<dbReference type="Gene3D" id="3.30.730.10">
    <property type="entry name" value="AP2/ERF domain"/>
    <property type="match status" value="1"/>
</dbReference>
<dbReference type="GO" id="GO:0009873">
    <property type="term" value="P:ethylene-activated signaling pathway"/>
    <property type="evidence" value="ECO:0007669"/>
    <property type="project" value="InterPro"/>
</dbReference>
<dbReference type="InterPro" id="IPR044808">
    <property type="entry name" value="ERF_plant"/>
</dbReference>
<keyword evidence="3" id="KW-0238">DNA-binding</keyword>
<dbReference type="FunFam" id="3.30.730.10:FF:000001">
    <property type="entry name" value="Ethylene-responsive transcription factor 2"/>
    <property type="match status" value="1"/>
</dbReference>
<keyword evidence="2" id="KW-0805">Transcription regulation</keyword>
<evidence type="ECO:0000313" key="8">
    <source>
        <dbReference type="EMBL" id="KAG6470683.1"/>
    </source>
</evidence>
<name>A0A8J5C472_ZINOF</name>
<organism evidence="8 9">
    <name type="scientific">Zingiber officinale</name>
    <name type="common">Ginger</name>
    <name type="synonym">Amomum zingiber</name>
    <dbReference type="NCBI Taxonomy" id="94328"/>
    <lineage>
        <taxon>Eukaryota</taxon>
        <taxon>Viridiplantae</taxon>
        <taxon>Streptophyta</taxon>
        <taxon>Embryophyta</taxon>
        <taxon>Tracheophyta</taxon>
        <taxon>Spermatophyta</taxon>
        <taxon>Magnoliopsida</taxon>
        <taxon>Liliopsida</taxon>
        <taxon>Zingiberales</taxon>
        <taxon>Zingiberaceae</taxon>
        <taxon>Zingiber</taxon>
    </lineage>
</organism>
<dbReference type="PRINTS" id="PR00367">
    <property type="entry name" value="ETHRSPELEMNT"/>
</dbReference>
<evidence type="ECO:0000256" key="3">
    <source>
        <dbReference type="ARBA" id="ARBA00023125"/>
    </source>
</evidence>
<dbReference type="EMBL" id="JACMSC010000021">
    <property type="protein sequence ID" value="KAG6470683.1"/>
    <property type="molecule type" value="Genomic_DNA"/>
</dbReference>
<dbReference type="GO" id="GO:0005634">
    <property type="term" value="C:nucleus"/>
    <property type="evidence" value="ECO:0007669"/>
    <property type="project" value="UniProtKB-SubCell"/>
</dbReference>
<proteinExistence type="predicted"/>
<dbReference type="AlphaFoldDB" id="A0A8J5C472"/>
<feature type="domain" description="AP2/ERF" evidence="7">
    <location>
        <begin position="109"/>
        <end position="166"/>
    </location>
</feature>
<protein>
    <recommendedName>
        <fullName evidence="7">AP2/ERF domain-containing protein</fullName>
    </recommendedName>
</protein>
<dbReference type="SMART" id="SM00380">
    <property type="entry name" value="AP2"/>
    <property type="match status" value="1"/>
</dbReference>
<dbReference type="InterPro" id="IPR001471">
    <property type="entry name" value="AP2/ERF_dom"/>
</dbReference>
<reference evidence="8 9" key="1">
    <citation type="submission" date="2020-08" db="EMBL/GenBank/DDBJ databases">
        <title>Plant Genome Project.</title>
        <authorList>
            <person name="Zhang R.-G."/>
        </authorList>
    </citation>
    <scope>NUCLEOTIDE SEQUENCE [LARGE SCALE GENOMIC DNA]</scope>
    <source>
        <tissue evidence="8">Rhizome</tissue>
    </source>
</reference>
<comment type="subcellular location">
    <subcellularLocation>
        <location evidence="1">Nucleus</location>
    </subcellularLocation>
</comment>
<accession>A0A8J5C472</accession>
<feature type="compositionally biased region" description="Polar residues" evidence="6">
    <location>
        <begin position="179"/>
        <end position="195"/>
    </location>
</feature>
<dbReference type="SUPFAM" id="SSF54171">
    <property type="entry name" value="DNA-binding domain"/>
    <property type="match status" value="1"/>
</dbReference>
<keyword evidence="5" id="KW-0539">Nucleus</keyword>
<feature type="region of interest" description="Disordered" evidence="6">
    <location>
        <begin position="165"/>
        <end position="200"/>
    </location>
</feature>
<dbReference type="GO" id="GO:0003700">
    <property type="term" value="F:DNA-binding transcription factor activity"/>
    <property type="evidence" value="ECO:0007669"/>
    <property type="project" value="InterPro"/>
</dbReference>
<evidence type="ECO:0000256" key="1">
    <source>
        <dbReference type="ARBA" id="ARBA00004123"/>
    </source>
</evidence>
<keyword evidence="9" id="KW-1185">Reference proteome</keyword>
<dbReference type="Pfam" id="PF00847">
    <property type="entry name" value="AP2"/>
    <property type="match status" value="1"/>
</dbReference>
<dbReference type="CDD" id="cd00018">
    <property type="entry name" value="AP2"/>
    <property type="match status" value="1"/>
</dbReference>
<evidence type="ECO:0000256" key="2">
    <source>
        <dbReference type="ARBA" id="ARBA00023015"/>
    </source>
</evidence>
<dbReference type="GO" id="GO:0003677">
    <property type="term" value="F:DNA binding"/>
    <property type="evidence" value="ECO:0007669"/>
    <property type="project" value="UniProtKB-KW"/>
</dbReference>
<dbReference type="InterPro" id="IPR036955">
    <property type="entry name" value="AP2/ERF_dom_sf"/>
</dbReference>
<dbReference type="PROSITE" id="PS51032">
    <property type="entry name" value="AP2_ERF"/>
    <property type="match status" value="1"/>
</dbReference>
<evidence type="ECO:0000256" key="4">
    <source>
        <dbReference type="ARBA" id="ARBA00023163"/>
    </source>
</evidence>
<dbReference type="InterPro" id="IPR016177">
    <property type="entry name" value="DNA-bd_dom_sf"/>
</dbReference>
<sequence>MCGGAIISDRNSAAVPRRVKAEYLWPGGKKKRGKKRRVELEDDFEADFEEFNNSEEDEFDFKPLGSKSSFSLGKVAVFFYLSRKGLNTVKSRDCDGPAAKSAKKKRKNQFRGIRERPWGKWAAEIRDPSKGVRVWLGTFNSAEAAARAYDVEARRIRGKKAKVNFPTAASCSPRKRAPKSTSTRAPVSNSDSGLYSTKGLPKPEYSNRCFTKQSSESSQGVNFPSDEGCTSFGYPEIMPFYVPSANKGNETEVLSDDNLQKVFKNNSGLKVSTEVASEIKLPECLPAFDPYKKFLQFPYIEGSDDLSIDCLFGGELTQDDLNAVNLWSFDDLPLEGNAY</sequence>
<evidence type="ECO:0000256" key="5">
    <source>
        <dbReference type="ARBA" id="ARBA00023242"/>
    </source>
</evidence>
<evidence type="ECO:0000256" key="6">
    <source>
        <dbReference type="SAM" id="MobiDB-lite"/>
    </source>
</evidence>
<dbReference type="PANTHER" id="PTHR31190">
    <property type="entry name" value="DNA-BINDING DOMAIN"/>
    <property type="match status" value="1"/>
</dbReference>